<comment type="caution">
    <text evidence="2">The sequence shown here is derived from an EMBL/GenBank/DDBJ whole genome shotgun (WGS) entry which is preliminary data.</text>
</comment>
<reference evidence="2 3" key="1">
    <citation type="submission" date="2017-10" db="EMBL/GenBank/DDBJ databases">
        <title>Extensive intraspecific genome diversity in a model arbuscular mycorrhizal fungus.</title>
        <authorList>
            <person name="Chen E.C.H."/>
            <person name="Morin E."/>
            <person name="Baudet D."/>
            <person name="Noel J."/>
            <person name="Ndikumana S."/>
            <person name="Charron P."/>
            <person name="St-Onge C."/>
            <person name="Giorgi J."/>
            <person name="Grigoriev I.V."/>
            <person name="Roux C."/>
            <person name="Martin F.M."/>
            <person name="Corradi N."/>
        </authorList>
    </citation>
    <scope>NUCLEOTIDE SEQUENCE [LARGE SCALE GENOMIC DNA]</scope>
    <source>
        <strain evidence="2 3">A1</strain>
    </source>
</reference>
<dbReference type="VEuPathDB" id="FungiDB:RhiirA1_475016"/>
<evidence type="ECO:0000313" key="2">
    <source>
        <dbReference type="EMBL" id="PKC55797.1"/>
    </source>
</evidence>
<dbReference type="InterPro" id="IPR045455">
    <property type="entry name" value="NrS-1_pol-like_helicase"/>
</dbReference>
<feature type="domain" description="NrS-1 polymerase-like helicase" evidence="1">
    <location>
        <begin position="539"/>
        <end position="641"/>
    </location>
</feature>
<protein>
    <recommendedName>
        <fullName evidence="1">NrS-1 polymerase-like helicase domain-containing protein</fullName>
    </recommendedName>
</protein>
<evidence type="ECO:0000313" key="3">
    <source>
        <dbReference type="Proteomes" id="UP000232688"/>
    </source>
</evidence>
<sequence length="648" mass="74157">MTQSDFFEDAPSLPSPYKQGFKASDIGECFYKIRDDSVRPREFLGVDNEDEIEAILSEREGHSLHEFIDGDEAFRPIIDFDLSQEVLDTIEPKLTRKEVLDSLIFAFRKTCLEIFLKWNYKTLTIASSGDAKKMSLYISTFGMRLPNIARVAVFTELVHKKLPTALQGNSIIDNIANKRSFSLRMLGSPKFDKKTGEHVRVKKPVHPKDGTLFDFMIRPPNDESKVIKSSLLDILKAEMEEYPSINNVTTDAEFELVETLLQEASIEGYNLSYPSDNFPDKFPLSRISPSYCPLCDREHTSDNAYIRRNKKSYSFFCYRANQDKQPGTRNPSLKLSINKTALDREKKLLGPTKLDQSRISDPNDCFVWGDLIDMCTSGQKFSRSEIYEAIQATVACIQTTSRLWVLKIEDTNGGLYFDMAPKLDLAKYEVNLIELGGEGVKLINLIDQAVTKGLILYHNINFLPYSLNSPVPNTKFFNLFIGFLAKPAVKINPEIMDPILWHTKNIISNENKKLHEYLWNWWAYLVQKPEKKPRSILVLKSTLQQCGKNIITDFIGDKILGKHLHYATSDLEKILGRFNSPIQARKLIVMNETGMSSAEWHKFNRHLKSLITEGMVSIKCKGIETKRIKDFTGFMVTSNQDAPKNRYR</sequence>
<gene>
    <name evidence="2" type="ORF">RhiirA1_475016</name>
</gene>
<dbReference type="Proteomes" id="UP000232688">
    <property type="component" value="Unassembled WGS sequence"/>
</dbReference>
<organism evidence="2 3">
    <name type="scientific">Rhizophagus irregularis</name>
    <dbReference type="NCBI Taxonomy" id="588596"/>
    <lineage>
        <taxon>Eukaryota</taxon>
        <taxon>Fungi</taxon>
        <taxon>Fungi incertae sedis</taxon>
        <taxon>Mucoromycota</taxon>
        <taxon>Glomeromycotina</taxon>
        <taxon>Glomeromycetes</taxon>
        <taxon>Glomerales</taxon>
        <taxon>Glomeraceae</taxon>
        <taxon>Rhizophagus</taxon>
    </lineage>
</organism>
<evidence type="ECO:0000259" key="1">
    <source>
        <dbReference type="Pfam" id="PF19263"/>
    </source>
</evidence>
<proteinExistence type="predicted"/>
<name>A0A2N0QXL3_9GLOM</name>
<dbReference type="VEuPathDB" id="FungiDB:FUN_012151"/>
<dbReference type="Pfam" id="PF19263">
    <property type="entry name" value="DUF5906"/>
    <property type="match status" value="1"/>
</dbReference>
<dbReference type="EMBL" id="LLXH01002423">
    <property type="protein sequence ID" value="PKC55797.1"/>
    <property type="molecule type" value="Genomic_DNA"/>
</dbReference>
<accession>A0A2N0QXL3</accession>
<dbReference type="AlphaFoldDB" id="A0A2N0QXL3"/>
<dbReference type="VEuPathDB" id="FungiDB:RhiirFUN_001616"/>
<reference evidence="2 3" key="2">
    <citation type="submission" date="2017-10" db="EMBL/GenBank/DDBJ databases">
        <title>Genome analyses suggest a sexual origin of heterokaryosis in a supposedly ancient asexual fungus.</title>
        <authorList>
            <person name="Corradi N."/>
            <person name="Sedzielewska K."/>
            <person name="Noel J."/>
            <person name="Charron P."/>
            <person name="Farinelli L."/>
            <person name="Marton T."/>
            <person name="Kruger M."/>
            <person name="Pelin A."/>
            <person name="Brachmann A."/>
            <person name="Corradi N."/>
        </authorList>
    </citation>
    <scope>NUCLEOTIDE SEQUENCE [LARGE SCALE GENOMIC DNA]</scope>
    <source>
        <strain evidence="2 3">A1</strain>
    </source>
</reference>